<accession>A0ABW4VHF1</accession>
<reference evidence="3" key="1">
    <citation type="journal article" date="2019" name="Int. J. Syst. Evol. Microbiol.">
        <title>The Global Catalogue of Microorganisms (GCM) 10K type strain sequencing project: providing services to taxonomists for standard genome sequencing and annotation.</title>
        <authorList>
            <consortium name="The Broad Institute Genomics Platform"/>
            <consortium name="The Broad Institute Genome Sequencing Center for Infectious Disease"/>
            <person name="Wu L."/>
            <person name="Ma J."/>
        </authorList>
    </citation>
    <scope>NUCLEOTIDE SEQUENCE [LARGE SCALE GENOMIC DNA]</scope>
    <source>
        <strain evidence="3">CGMCC 1.15180</strain>
    </source>
</reference>
<dbReference type="InterPro" id="IPR037523">
    <property type="entry name" value="VOC_core"/>
</dbReference>
<evidence type="ECO:0000259" key="1">
    <source>
        <dbReference type="PROSITE" id="PS51819"/>
    </source>
</evidence>
<sequence length="117" mass="13307">MGVKRIVINIDTEDTSKAEKFYGDILGLEVLMDLGWIKTYGNENEKQVQISFANQGGSGTGTPDMSIEVEDVDTIYHQMKKSGFKIEYGPVIEPWGVYRFYVRDPFNKLVNILSHIK</sequence>
<dbReference type="InterPro" id="IPR029068">
    <property type="entry name" value="Glyas_Bleomycin-R_OHBP_Dase"/>
</dbReference>
<feature type="domain" description="VOC" evidence="1">
    <location>
        <begin position="2"/>
        <end position="115"/>
    </location>
</feature>
<protein>
    <submittedName>
        <fullName evidence="2">VOC family protein</fullName>
    </submittedName>
</protein>
<dbReference type="PROSITE" id="PS51819">
    <property type="entry name" value="VOC"/>
    <property type="match status" value="1"/>
</dbReference>
<evidence type="ECO:0000313" key="2">
    <source>
        <dbReference type="EMBL" id="MFD2034082.1"/>
    </source>
</evidence>
<organism evidence="2 3">
    <name type="scientific">Belliella marina</name>
    <dbReference type="NCBI Taxonomy" id="1644146"/>
    <lineage>
        <taxon>Bacteria</taxon>
        <taxon>Pseudomonadati</taxon>
        <taxon>Bacteroidota</taxon>
        <taxon>Cytophagia</taxon>
        <taxon>Cytophagales</taxon>
        <taxon>Cyclobacteriaceae</taxon>
        <taxon>Belliella</taxon>
    </lineage>
</organism>
<name>A0ABW4VHF1_9BACT</name>
<proteinExistence type="predicted"/>
<gene>
    <name evidence="2" type="ORF">ACFSKL_04725</name>
</gene>
<dbReference type="Pfam" id="PF00903">
    <property type="entry name" value="Glyoxalase"/>
    <property type="match status" value="1"/>
</dbReference>
<dbReference type="RefSeq" id="WP_376883945.1">
    <property type="nucleotide sequence ID" value="NZ_JBHUHR010000015.1"/>
</dbReference>
<evidence type="ECO:0000313" key="3">
    <source>
        <dbReference type="Proteomes" id="UP001597361"/>
    </source>
</evidence>
<dbReference type="SUPFAM" id="SSF54593">
    <property type="entry name" value="Glyoxalase/Bleomycin resistance protein/Dihydroxybiphenyl dioxygenase"/>
    <property type="match status" value="1"/>
</dbReference>
<dbReference type="InterPro" id="IPR004360">
    <property type="entry name" value="Glyas_Fos-R_dOase_dom"/>
</dbReference>
<dbReference type="EMBL" id="JBHUHR010000015">
    <property type="protein sequence ID" value="MFD2034082.1"/>
    <property type="molecule type" value="Genomic_DNA"/>
</dbReference>
<keyword evidence="3" id="KW-1185">Reference proteome</keyword>
<dbReference type="Gene3D" id="3.10.180.10">
    <property type="entry name" value="2,3-Dihydroxybiphenyl 1,2-Dioxygenase, domain 1"/>
    <property type="match status" value="1"/>
</dbReference>
<dbReference type="Proteomes" id="UP001597361">
    <property type="component" value="Unassembled WGS sequence"/>
</dbReference>
<comment type="caution">
    <text evidence="2">The sequence shown here is derived from an EMBL/GenBank/DDBJ whole genome shotgun (WGS) entry which is preliminary data.</text>
</comment>